<dbReference type="EMBL" id="CP000394">
    <property type="protein sequence ID" value="ABI62227.1"/>
    <property type="molecule type" value="Genomic_DNA"/>
</dbReference>
<dbReference type="eggNOG" id="COG3188">
    <property type="taxonomic scope" value="Bacteria"/>
</dbReference>
<dbReference type="KEGG" id="gbe:GbCGDNIH1_1329"/>
<dbReference type="GO" id="GO:0015473">
    <property type="term" value="F:fimbrial usher porin activity"/>
    <property type="evidence" value="ECO:0007669"/>
    <property type="project" value="InterPro"/>
</dbReference>
<dbReference type="InterPro" id="IPR042186">
    <property type="entry name" value="FimD_plug_dom"/>
</dbReference>
<accession>Q0BSH5</accession>
<dbReference type="Gene3D" id="2.60.40.3110">
    <property type="match status" value="1"/>
</dbReference>
<gene>
    <name evidence="1" type="ordered locus">GbCGDNIH1_1329</name>
</gene>
<reference evidence="1 2" key="1">
    <citation type="journal article" date="2007" name="J. Bacteriol.">
        <title>Genome sequence analysis of the emerging human pathogenic acetic acid bacterium Granulibacter bethesdensis.</title>
        <authorList>
            <person name="Greenberg D.E."/>
            <person name="Porcella S.F."/>
            <person name="Zelazny A.M."/>
            <person name="Virtaneva K."/>
            <person name="Sturdevant D.E."/>
            <person name="Kupko J.J.III."/>
            <person name="Barbian K.D."/>
            <person name="Babar A."/>
            <person name="Dorward D.W."/>
            <person name="Holland S.M."/>
        </authorList>
    </citation>
    <scope>NUCLEOTIDE SEQUENCE [LARGE SCALE GENOMIC DNA]</scope>
    <source>
        <strain evidence="2">ATCC BAA-1260 / CGDNIH1</strain>
    </source>
</reference>
<dbReference type="PANTHER" id="PTHR30451">
    <property type="entry name" value="OUTER MEMBRANE USHER PROTEIN"/>
    <property type="match status" value="1"/>
</dbReference>
<dbReference type="InterPro" id="IPR000015">
    <property type="entry name" value="Fimb_usher"/>
</dbReference>
<dbReference type="GO" id="GO:0009279">
    <property type="term" value="C:cell outer membrane"/>
    <property type="evidence" value="ECO:0007669"/>
    <property type="project" value="TreeGrafter"/>
</dbReference>
<dbReference type="Proteomes" id="UP000001963">
    <property type="component" value="Chromosome"/>
</dbReference>
<keyword evidence="2" id="KW-1185">Reference proteome</keyword>
<dbReference type="AlphaFoldDB" id="Q0BSH5"/>
<organism evidence="1 2">
    <name type="scientific">Granulibacter bethesdensis (strain ATCC BAA-1260 / CGDNIH1)</name>
    <dbReference type="NCBI Taxonomy" id="391165"/>
    <lineage>
        <taxon>Bacteria</taxon>
        <taxon>Pseudomonadati</taxon>
        <taxon>Pseudomonadota</taxon>
        <taxon>Alphaproteobacteria</taxon>
        <taxon>Acetobacterales</taxon>
        <taxon>Acetobacteraceae</taxon>
        <taxon>Granulibacter</taxon>
    </lineage>
</organism>
<proteinExistence type="predicted"/>
<dbReference type="Pfam" id="PF00577">
    <property type="entry name" value="Usher"/>
    <property type="match status" value="1"/>
</dbReference>
<protein>
    <submittedName>
        <fullName evidence="1">Outer membrane usher protein sefC</fullName>
    </submittedName>
</protein>
<dbReference type="OrthoDB" id="8587at2"/>
<dbReference type="HOGENOM" id="CLU_009120_6_0_5"/>
<dbReference type="RefSeq" id="WP_011632036.1">
    <property type="nucleotide sequence ID" value="NC_008343.2"/>
</dbReference>
<name>Q0BSH5_GRABC</name>
<dbReference type="Gene3D" id="2.60.40.2610">
    <property type="entry name" value="Outer membrane usher protein FimD, plug domain"/>
    <property type="match status" value="1"/>
</dbReference>
<evidence type="ECO:0000313" key="2">
    <source>
        <dbReference type="Proteomes" id="UP000001963"/>
    </source>
</evidence>
<dbReference type="GO" id="GO:0009297">
    <property type="term" value="P:pilus assembly"/>
    <property type="evidence" value="ECO:0007669"/>
    <property type="project" value="InterPro"/>
</dbReference>
<evidence type="ECO:0000313" key="1">
    <source>
        <dbReference type="EMBL" id="ABI62227.1"/>
    </source>
</evidence>
<dbReference type="PANTHER" id="PTHR30451:SF5">
    <property type="entry name" value="SLR0019 PROTEIN"/>
    <property type="match status" value="1"/>
</dbReference>
<sequence length="813" mass="87351">MKEISKKKYNFMYWVNIMGLFILSFLIFTFSFNTIAFSADMQLLLDVIINGNKIQKIGEFVEKNNTLYASGKELTELGIKIGPSSQTGKLLALKNLDGIKFTLNQSTQTIHIIAEENALLPALLTASPTARSDMYQGSTGFNLSYDIQGSMTGNVPYGTGSFTARAFSHHSLFSSSQTVYAGLGPAGAGSVSVIRQDTTYTYSNPQTLKRYRFGDVIGGSLLWTRPIKLGGIQIATDFSMRPENLPFPVPSVAGLANGPSRINVLMNGLPIFNQQISSGPFEISRLPVMTGASELTSIITGLNGQRTTTTIPFYASPLLLKKNLSSLSAEAGFLRRYWGTLYSEYDNFAGSATYRYGISSRLTLEGHVEASQKVIETGIGTDWNCFNLGIVSMTIAGSNAGGGSGTQESIGFQRNGRHLSFGFSELISDAKFRDLARLTGSPVPKKQLNAYIGYSFQGLGSINLSYNQTSLYSMPISLSYYVPPGTFNTSNMPVPGTTITTADSGLITLQPAQKTEILSINYSLQLGKVSLYATAFNAISGGGGYGAFFGISIPLGNRSSASVNSGAGQTRPYQQIQVNQTANVPGDFGYQLNMSHGNQSIQNGTVNYKSRIGTIYGGIDHIGSTTTYRGEIQGAISYINGGFFLSNQIFDSFAVVDTSGLPNIHVYSNNRPMGQTDSNGLLLLPDLNSFTDNKISIDPGDVPLDADLASINYTVRPMDHTGVLIPFHIKTITSALIHLVTPDGMPLSLGSSVQSTPPSPIGYDGSAYLTGLKPGTNRIKILLSNGQKCYASFNYVFVPATIPTIGPIPCTQQ</sequence>
<dbReference type="STRING" id="391165.GbCGDNIH1_1329"/>